<proteinExistence type="predicted"/>
<dbReference type="InterPro" id="IPR038726">
    <property type="entry name" value="PDDEXK_AddAB-type"/>
</dbReference>
<accession>A0A381ZLG9</accession>
<evidence type="ECO:0000259" key="1">
    <source>
        <dbReference type="Pfam" id="PF12705"/>
    </source>
</evidence>
<feature type="non-terminal residue" evidence="2">
    <location>
        <position position="1"/>
    </location>
</feature>
<feature type="domain" description="PD-(D/E)XK endonuclease-like" evidence="1">
    <location>
        <begin position="5"/>
        <end position="251"/>
    </location>
</feature>
<gene>
    <name evidence="2" type="ORF">METZ01_LOCUS142954</name>
</gene>
<dbReference type="EMBL" id="UINC01021788">
    <property type="protein sequence ID" value="SVA90100.1"/>
    <property type="molecule type" value="Genomic_DNA"/>
</dbReference>
<dbReference type="AlphaFoldDB" id="A0A381ZLG9"/>
<dbReference type="InterPro" id="IPR011604">
    <property type="entry name" value="PDDEXK-like_dom_sf"/>
</dbReference>
<reference evidence="2" key="1">
    <citation type="submission" date="2018-05" db="EMBL/GenBank/DDBJ databases">
        <authorList>
            <person name="Lanie J.A."/>
            <person name="Ng W.-L."/>
            <person name="Kazmierczak K.M."/>
            <person name="Andrzejewski T.M."/>
            <person name="Davidsen T.M."/>
            <person name="Wayne K.J."/>
            <person name="Tettelin H."/>
            <person name="Glass J.I."/>
            <person name="Rusch D."/>
            <person name="Podicherti R."/>
            <person name="Tsui H.-C.T."/>
            <person name="Winkler M.E."/>
        </authorList>
    </citation>
    <scope>NUCLEOTIDE SEQUENCE</scope>
</reference>
<name>A0A381ZLG9_9ZZZZ</name>
<dbReference type="Pfam" id="PF12705">
    <property type="entry name" value="PDDEXK_1"/>
    <property type="match status" value="1"/>
</dbReference>
<dbReference type="Gene3D" id="3.90.320.10">
    <property type="match status" value="1"/>
</dbReference>
<sequence length="382" mass="44831">VVVYSHSRINTYENCPYQYKMRYIDKAVPLLGRSIESYMGNVVHETLEWLYDTLINHDLATKQEVIDYYDRRWVSRWKDDIRVIKSGFDSEHYKNEGRDCVEKYYDRYTPFNQSVVIGLEKRIYMDLPGGKKIIGIIDRLDKKSKTHLEVHDYKTSGRLIEQSQADVDRQLSLYALGIHQNFPEVETVDLIWHFVKFDEEIRSQRDKSSLEKLAIETSSKIDMIESAVKRDDLPTSRSVLCDWCEYKKQCPEFSKIVGNTEIMEVVDKYASLSQNEDIPEVDKSVILRTIGDKIKLFSQQTGHRTVRGTTHKAVVEDVFQRIPPSEEDLRWYALKEALKNMDLVMEDIEGLFSHPELSDEQKNSLKEYFDIERSTKVVIEEL</sequence>
<protein>
    <recommendedName>
        <fullName evidence="1">PD-(D/E)XK endonuclease-like domain-containing protein</fullName>
    </recommendedName>
</protein>
<organism evidence="2">
    <name type="scientific">marine metagenome</name>
    <dbReference type="NCBI Taxonomy" id="408172"/>
    <lineage>
        <taxon>unclassified sequences</taxon>
        <taxon>metagenomes</taxon>
        <taxon>ecological metagenomes</taxon>
    </lineage>
</organism>
<evidence type="ECO:0000313" key="2">
    <source>
        <dbReference type="EMBL" id="SVA90100.1"/>
    </source>
</evidence>